<feature type="compositionally biased region" description="Basic and acidic residues" evidence="1">
    <location>
        <begin position="60"/>
        <end position="73"/>
    </location>
</feature>
<name>A0AAD6NNH5_9ROSI</name>
<dbReference type="AlphaFoldDB" id="A0AAD6NNH5"/>
<evidence type="ECO:0000313" key="3">
    <source>
        <dbReference type="Proteomes" id="UP001162972"/>
    </source>
</evidence>
<proteinExistence type="predicted"/>
<comment type="caution">
    <text evidence="2">The sequence shown here is derived from an EMBL/GenBank/DDBJ whole genome shotgun (WGS) entry which is preliminary data.</text>
</comment>
<reference evidence="2" key="2">
    <citation type="journal article" date="2023" name="Int. J. Mol. Sci.">
        <title>De Novo Assembly and Annotation of 11 Diverse Shrub Willow (Salix) Genomes Reveals Novel Gene Organization in Sex-Linked Regions.</title>
        <authorList>
            <person name="Hyden B."/>
            <person name="Feng K."/>
            <person name="Yates T.B."/>
            <person name="Jawdy S."/>
            <person name="Cereghino C."/>
            <person name="Smart L.B."/>
            <person name="Muchero W."/>
        </authorList>
    </citation>
    <scope>NUCLEOTIDE SEQUENCE</scope>
    <source>
        <tissue evidence="2">Shoot tip</tissue>
    </source>
</reference>
<keyword evidence="3" id="KW-1185">Reference proteome</keyword>
<protein>
    <submittedName>
        <fullName evidence="2">Uncharacterized protein</fullName>
    </submittedName>
</protein>
<feature type="compositionally biased region" description="Basic residues" evidence="1">
    <location>
        <begin position="20"/>
        <end position="32"/>
    </location>
</feature>
<reference evidence="2" key="1">
    <citation type="submission" date="2022-10" db="EMBL/GenBank/DDBJ databases">
        <authorList>
            <person name="Hyden B.L."/>
            <person name="Feng K."/>
            <person name="Yates T."/>
            <person name="Jawdy S."/>
            <person name="Smart L.B."/>
            <person name="Muchero W."/>
        </authorList>
    </citation>
    <scope>NUCLEOTIDE SEQUENCE</scope>
    <source>
        <tissue evidence="2">Shoot tip</tissue>
    </source>
</reference>
<evidence type="ECO:0000256" key="1">
    <source>
        <dbReference type="SAM" id="MobiDB-lite"/>
    </source>
</evidence>
<feature type="compositionally biased region" description="Low complexity" evidence="1">
    <location>
        <begin position="121"/>
        <end position="134"/>
    </location>
</feature>
<sequence length="146" mass="16416">MEKRGADQQSTRPIEDWRERRRRSKSTAHLHQKGSPSSTHEETRSPSSYLTALIASSPPKPEEKSPEETEKTSRQPTKRRQAQPGRPDHKAPAPNSQPKPEEEKPRSAERPRLQTCRKETNPNPTSPTTSPATKPKAKKACILPNS</sequence>
<gene>
    <name evidence="2" type="ORF">OIU84_020272</name>
</gene>
<evidence type="ECO:0000313" key="2">
    <source>
        <dbReference type="EMBL" id="KAJ6397270.1"/>
    </source>
</evidence>
<feature type="region of interest" description="Disordered" evidence="1">
    <location>
        <begin position="1"/>
        <end position="146"/>
    </location>
</feature>
<dbReference type="Proteomes" id="UP001162972">
    <property type="component" value="Unassembled WGS sequence"/>
</dbReference>
<feature type="compositionally biased region" description="Basic and acidic residues" evidence="1">
    <location>
        <begin position="99"/>
        <end position="120"/>
    </location>
</feature>
<organism evidence="2 3">
    <name type="scientific">Salix udensis</name>
    <dbReference type="NCBI Taxonomy" id="889485"/>
    <lineage>
        <taxon>Eukaryota</taxon>
        <taxon>Viridiplantae</taxon>
        <taxon>Streptophyta</taxon>
        <taxon>Embryophyta</taxon>
        <taxon>Tracheophyta</taxon>
        <taxon>Spermatophyta</taxon>
        <taxon>Magnoliopsida</taxon>
        <taxon>eudicotyledons</taxon>
        <taxon>Gunneridae</taxon>
        <taxon>Pentapetalae</taxon>
        <taxon>rosids</taxon>
        <taxon>fabids</taxon>
        <taxon>Malpighiales</taxon>
        <taxon>Salicaceae</taxon>
        <taxon>Saliceae</taxon>
        <taxon>Salix</taxon>
    </lineage>
</organism>
<accession>A0AAD6NNH5</accession>
<dbReference type="EMBL" id="JAPFFJ010000034">
    <property type="protein sequence ID" value="KAJ6397270.1"/>
    <property type="molecule type" value="Genomic_DNA"/>
</dbReference>